<evidence type="ECO:0000256" key="4">
    <source>
        <dbReference type="ARBA" id="ARBA00022755"/>
    </source>
</evidence>
<keyword evidence="9" id="KW-1185">Reference proteome</keyword>
<sequence>MTSVKEFRVDREPTDDALGRGRFVFTDDYSVFDWGPMPDTIPEKGRSLCTMGADNFERLGAAGVPTHYRGVVDPAEAAVDDPPVADLDAVEGPPREMAIDLTVVAELPHGDDGYDYDAFHAATGSHYLVPLEIVFRNEVPVGSSLRSRKEPEDVGLDRHRWPDEAVSLPEPIVEFSTKFEEQDRYLDADEAAEIAGRADLDALRETALAVNDAITDRAAETGFVHEDGKIECLWVDGEIRVADVAGTFDENRFAYDGQELSKEVLRQFYKAYDPDWVAAVKDAKAVAQAEGVADWKSSCDESPDPLPADVRRTAGEMYAAGTNAYTGTDWFDAPAIEDAVDAVRDL</sequence>
<evidence type="ECO:0000256" key="1">
    <source>
        <dbReference type="ARBA" id="ARBA00004672"/>
    </source>
</evidence>
<dbReference type="Gene3D" id="3.30.470.20">
    <property type="entry name" value="ATP-grasp fold, B domain"/>
    <property type="match status" value="1"/>
</dbReference>
<evidence type="ECO:0000256" key="3">
    <source>
        <dbReference type="ARBA" id="ARBA00022741"/>
    </source>
</evidence>
<dbReference type="Gene3D" id="3.30.200.20">
    <property type="entry name" value="Phosphorylase Kinase, domain 1"/>
    <property type="match status" value="1"/>
</dbReference>
<dbReference type="Pfam" id="PF01259">
    <property type="entry name" value="SAICAR_synt"/>
    <property type="match status" value="1"/>
</dbReference>
<keyword evidence="2 6" id="KW-0436">Ligase</keyword>
<reference evidence="9" key="1">
    <citation type="submission" date="2016-10" db="EMBL/GenBank/DDBJ databases">
        <authorList>
            <person name="Varghese N."/>
            <person name="Submissions S."/>
        </authorList>
    </citation>
    <scope>NUCLEOTIDE SEQUENCE [LARGE SCALE GENOMIC DNA]</scope>
    <source>
        <strain evidence="9">CGMCC 1.10329</strain>
    </source>
</reference>
<dbReference type="GO" id="GO:0005737">
    <property type="term" value="C:cytoplasm"/>
    <property type="evidence" value="ECO:0007669"/>
    <property type="project" value="TreeGrafter"/>
</dbReference>
<evidence type="ECO:0000256" key="5">
    <source>
        <dbReference type="ARBA" id="ARBA00022840"/>
    </source>
</evidence>
<keyword evidence="5 6" id="KW-0067">ATP-binding</keyword>
<comment type="catalytic activity">
    <reaction evidence="6">
        <text>5-amino-1-(5-phospho-D-ribosyl)imidazole-4-carboxylate + L-aspartate + ATP = (2S)-2-[5-amino-1-(5-phospho-beta-D-ribosyl)imidazole-4-carboxamido]succinate + ADP + phosphate + 2 H(+)</text>
        <dbReference type="Rhea" id="RHEA:22628"/>
        <dbReference type="ChEBI" id="CHEBI:15378"/>
        <dbReference type="ChEBI" id="CHEBI:29991"/>
        <dbReference type="ChEBI" id="CHEBI:30616"/>
        <dbReference type="ChEBI" id="CHEBI:43474"/>
        <dbReference type="ChEBI" id="CHEBI:58443"/>
        <dbReference type="ChEBI" id="CHEBI:77657"/>
        <dbReference type="ChEBI" id="CHEBI:456216"/>
        <dbReference type="EC" id="6.3.2.6"/>
    </reaction>
</comment>
<evidence type="ECO:0000256" key="2">
    <source>
        <dbReference type="ARBA" id="ARBA00022598"/>
    </source>
</evidence>
<accession>A0A1I5SV05</accession>
<protein>
    <recommendedName>
        <fullName evidence="6">Phosphoribosylaminoimidazole-succinocarboxamide synthase</fullName>
        <ecNumber evidence="6">6.3.2.6</ecNumber>
    </recommendedName>
    <alternativeName>
        <fullName evidence="6">SAICAR synthetase</fullName>
    </alternativeName>
</protein>
<dbReference type="Proteomes" id="UP000183769">
    <property type="component" value="Unassembled WGS sequence"/>
</dbReference>
<evidence type="ECO:0000313" key="9">
    <source>
        <dbReference type="Proteomes" id="UP000183769"/>
    </source>
</evidence>
<dbReference type="UniPathway" id="UPA00074">
    <property type="reaction ID" value="UER00131"/>
</dbReference>
<evidence type="ECO:0000259" key="7">
    <source>
        <dbReference type="Pfam" id="PF01259"/>
    </source>
</evidence>
<dbReference type="AlphaFoldDB" id="A0A1I5SV05"/>
<name>A0A1I5SV05_9EURY</name>
<dbReference type="EMBL" id="FOXI01000007">
    <property type="protein sequence ID" value="SFP74327.1"/>
    <property type="molecule type" value="Genomic_DNA"/>
</dbReference>
<organism evidence="8 9">
    <name type="scientific">Halolamina pelagica</name>
    <dbReference type="NCBI Taxonomy" id="699431"/>
    <lineage>
        <taxon>Archaea</taxon>
        <taxon>Methanobacteriati</taxon>
        <taxon>Methanobacteriota</taxon>
        <taxon>Stenosarchaea group</taxon>
        <taxon>Halobacteria</taxon>
        <taxon>Halobacteriales</taxon>
        <taxon>Haloferacaceae</taxon>
    </lineage>
</organism>
<dbReference type="EC" id="6.3.2.6" evidence="6"/>
<proteinExistence type="inferred from homology"/>
<dbReference type="InterPro" id="IPR028923">
    <property type="entry name" value="SAICAR_synt/ADE2_N"/>
</dbReference>
<keyword evidence="3 6" id="KW-0547">Nucleotide-binding</keyword>
<dbReference type="RefSeq" id="WP_074878409.1">
    <property type="nucleotide sequence ID" value="NZ_FOXI01000007.1"/>
</dbReference>
<dbReference type="OrthoDB" id="10775at2157"/>
<dbReference type="GO" id="GO:0006189">
    <property type="term" value="P:'de novo' IMP biosynthetic process"/>
    <property type="evidence" value="ECO:0007669"/>
    <property type="project" value="UniProtKB-UniRule"/>
</dbReference>
<dbReference type="GO" id="GO:0005524">
    <property type="term" value="F:ATP binding"/>
    <property type="evidence" value="ECO:0007669"/>
    <property type="project" value="UniProtKB-KW"/>
</dbReference>
<keyword evidence="4 6" id="KW-0658">Purine biosynthesis</keyword>
<comment type="similarity">
    <text evidence="6">Belongs to the SAICAR synthetase family.</text>
</comment>
<dbReference type="NCBIfam" id="NF010566">
    <property type="entry name" value="PRK13959.1-4"/>
    <property type="match status" value="1"/>
</dbReference>
<dbReference type="SUPFAM" id="SSF56104">
    <property type="entry name" value="SAICAR synthase-like"/>
    <property type="match status" value="1"/>
</dbReference>
<dbReference type="HAMAP" id="MF_00137">
    <property type="entry name" value="SAICAR_synth"/>
    <property type="match status" value="1"/>
</dbReference>
<evidence type="ECO:0000256" key="6">
    <source>
        <dbReference type="HAMAP-Rule" id="MF_00137"/>
    </source>
</evidence>
<comment type="pathway">
    <text evidence="1 6">Purine metabolism; IMP biosynthesis via de novo pathway; 5-amino-1-(5-phospho-D-ribosyl)imidazole-4-carboxamide from 5-amino-1-(5-phospho-D-ribosyl)imidazole-4-carboxylate: step 1/2.</text>
</comment>
<dbReference type="PANTHER" id="PTHR43700:SF1">
    <property type="entry name" value="PHOSPHORIBOSYLAMINOIMIDAZOLE-SUCCINOCARBOXAMIDE SYNTHASE"/>
    <property type="match status" value="1"/>
</dbReference>
<dbReference type="GO" id="GO:0004639">
    <property type="term" value="F:phosphoribosylaminoimidazolesuccinocarboxamide synthase activity"/>
    <property type="evidence" value="ECO:0007669"/>
    <property type="project" value="UniProtKB-UniRule"/>
</dbReference>
<gene>
    <name evidence="6" type="primary">purC</name>
    <name evidence="8" type="ORF">SAMN05216277_10714</name>
</gene>
<evidence type="ECO:0000313" key="8">
    <source>
        <dbReference type="EMBL" id="SFP74327.1"/>
    </source>
</evidence>
<dbReference type="PANTHER" id="PTHR43700">
    <property type="entry name" value="PHOSPHORIBOSYLAMINOIMIDAZOLE-SUCCINOCARBOXAMIDE SYNTHASE"/>
    <property type="match status" value="1"/>
</dbReference>
<feature type="domain" description="SAICAR synthetase/ADE2 N-terminal" evidence="7">
    <location>
        <begin position="22"/>
        <end position="277"/>
    </location>
</feature>